<dbReference type="InterPro" id="IPR036397">
    <property type="entry name" value="RNaseH_sf"/>
</dbReference>
<evidence type="ECO:0000256" key="5">
    <source>
        <dbReference type="ARBA" id="ARBA00022842"/>
    </source>
</evidence>
<evidence type="ECO:0000256" key="7">
    <source>
        <dbReference type="ARBA" id="ARBA00022918"/>
    </source>
</evidence>
<dbReference type="PANTHER" id="PTHR42648">
    <property type="entry name" value="TRANSPOSASE, PUTATIVE-RELATED"/>
    <property type="match status" value="1"/>
</dbReference>
<comment type="caution">
    <text evidence="10">The sequence shown here is derived from an EMBL/GenBank/DDBJ whole genome shotgun (WGS) entry which is preliminary data.</text>
</comment>
<keyword evidence="8" id="KW-0548">Nucleotidyltransferase</keyword>
<evidence type="ECO:0000256" key="8">
    <source>
        <dbReference type="ARBA" id="ARBA00022932"/>
    </source>
</evidence>
<dbReference type="InterPro" id="IPR012337">
    <property type="entry name" value="RNaseH-like_sf"/>
</dbReference>
<organism evidence="10 11">
    <name type="scientific">Tanacetum coccineum</name>
    <dbReference type="NCBI Taxonomy" id="301880"/>
    <lineage>
        <taxon>Eukaryota</taxon>
        <taxon>Viridiplantae</taxon>
        <taxon>Streptophyta</taxon>
        <taxon>Embryophyta</taxon>
        <taxon>Tracheophyta</taxon>
        <taxon>Spermatophyta</taxon>
        <taxon>Magnoliopsida</taxon>
        <taxon>eudicotyledons</taxon>
        <taxon>Gunneridae</taxon>
        <taxon>Pentapetalae</taxon>
        <taxon>asterids</taxon>
        <taxon>campanulids</taxon>
        <taxon>Asterales</taxon>
        <taxon>Asteraceae</taxon>
        <taxon>Asteroideae</taxon>
        <taxon>Anthemideae</taxon>
        <taxon>Anthemidinae</taxon>
        <taxon>Tanacetum</taxon>
    </lineage>
</organism>
<keyword evidence="6" id="KW-0229">DNA integration</keyword>
<protein>
    <submittedName>
        <fullName evidence="10">Ribonuclease H-like domain-containing protein</fullName>
    </submittedName>
</protein>
<accession>A0ABQ4XPG5</accession>
<evidence type="ECO:0000256" key="2">
    <source>
        <dbReference type="ARBA" id="ARBA00022723"/>
    </source>
</evidence>
<keyword evidence="8" id="KW-0239">DNA-directed DNA polymerase</keyword>
<proteinExistence type="predicted"/>
<dbReference type="PANTHER" id="PTHR42648:SF11">
    <property type="entry name" value="TRANSPOSON TY4-P GAG-POL POLYPROTEIN"/>
    <property type="match status" value="1"/>
</dbReference>
<keyword evidence="8" id="KW-0808">Transferase</keyword>
<keyword evidence="1" id="KW-0540">Nuclease</keyword>
<reference evidence="10" key="2">
    <citation type="submission" date="2022-01" db="EMBL/GenBank/DDBJ databases">
        <authorList>
            <person name="Yamashiro T."/>
            <person name="Shiraishi A."/>
            <person name="Satake H."/>
            <person name="Nakayama K."/>
        </authorList>
    </citation>
    <scope>NUCLEOTIDE SEQUENCE</scope>
</reference>
<keyword evidence="5" id="KW-0460">Magnesium</keyword>
<keyword evidence="4" id="KW-0378">Hydrolase</keyword>
<dbReference type="Gene3D" id="3.30.420.10">
    <property type="entry name" value="Ribonuclease H-like superfamily/Ribonuclease H"/>
    <property type="match status" value="1"/>
</dbReference>
<dbReference type="SUPFAM" id="SSF53098">
    <property type="entry name" value="Ribonuclease H-like"/>
    <property type="match status" value="1"/>
</dbReference>
<evidence type="ECO:0000256" key="3">
    <source>
        <dbReference type="ARBA" id="ARBA00022759"/>
    </source>
</evidence>
<evidence type="ECO:0000256" key="6">
    <source>
        <dbReference type="ARBA" id="ARBA00022908"/>
    </source>
</evidence>
<name>A0ABQ4XPG5_9ASTR</name>
<keyword evidence="9" id="KW-0233">DNA recombination</keyword>
<keyword evidence="3" id="KW-0255">Endonuclease</keyword>
<evidence type="ECO:0000256" key="4">
    <source>
        <dbReference type="ARBA" id="ARBA00022801"/>
    </source>
</evidence>
<gene>
    <name evidence="10" type="ORF">Tco_0681580</name>
</gene>
<evidence type="ECO:0000256" key="1">
    <source>
        <dbReference type="ARBA" id="ARBA00022722"/>
    </source>
</evidence>
<evidence type="ECO:0000256" key="9">
    <source>
        <dbReference type="ARBA" id="ARBA00023172"/>
    </source>
</evidence>
<evidence type="ECO:0000313" key="10">
    <source>
        <dbReference type="EMBL" id="GJS67016.1"/>
    </source>
</evidence>
<dbReference type="Proteomes" id="UP001151760">
    <property type="component" value="Unassembled WGS sequence"/>
</dbReference>
<keyword evidence="7" id="KW-0695">RNA-directed DNA polymerase</keyword>
<dbReference type="InterPro" id="IPR039537">
    <property type="entry name" value="Retrotran_Ty1/copia-like"/>
</dbReference>
<reference evidence="10" key="1">
    <citation type="journal article" date="2022" name="Int. J. Mol. Sci.">
        <title>Draft Genome of Tanacetum Coccineum: Genomic Comparison of Closely Related Tanacetum-Family Plants.</title>
        <authorList>
            <person name="Yamashiro T."/>
            <person name="Shiraishi A."/>
            <person name="Nakayama K."/>
            <person name="Satake H."/>
        </authorList>
    </citation>
    <scope>NUCLEOTIDE SEQUENCE</scope>
</reference>
<evidence type="ECO:0000313" key="11">
    <source>
        <dbReference type="Proteomes" id="UP001151760"/>
    </source>
</evidence>
<keyword evidence="2" id="KW-0479">Metal-binding</keyword>
<dbReference type="EMBL" id="BQNB010009688">
    <property type="protein sequence ID" value="GJS67016.1"/>
    <property type="molecule type" value="Genomic_DNA"/>
</dbReference>
<keyword evidence="11" id="KW-1185">Reference proteome</keyword>
<sequence>MLSVKIKREKYGNLQVRCLLKLDIVGNLQERTFTIVGNRCPLTRITSSKVVPLKETTIEPVITPTSELKTLRTYYEEVGISHQTSVARTPQQNCVVKRWNSTLVEAARTMLIFSKALLFLWAEGVATACYTQN</sequence>